<dbReference type="GO" id="GO:0047244">
    <property type="term" value="F:N-acetylglucosaminyldiphosphoundecaprenol N-acetyl-beta-D-mannosaminyltransferase activity"/>
    <property type="evidence" value="ECO:0007669"/>
    <property type="project" value="UniProtKB-EC"/>
</dbReference>
<dbReference type="CDD" id="cd06533">
    <property type="entry name" value="Glyco_transf_WecG_TagA"/>
    <property type="match status" value="1"/>
</dbReference>
<protein>
    <submittedName>
        <fullName evidence="3">N-acetylglucosaminyldiphosphoundecaprenol N-acetyl-beta-D-mannosaminyltransferase</fullName>
        <ecNumber evidence="3">2.4.1.187</ecNumber>
    </submittedName>
</protein>
<evidence type="ECO:0000313" key="3">
    <source>
        <dbReference type="EMBL" id="CAG9168796.1"/>
    </source>
</evidence>
<dbReference type="Pfam" id="PF03808">
    <property type="entry name" value="Glyco_tran_WecG"/>
    <property type="match status" value="1"/>
</dbReference>
<dbReference type="Proteomes" id="UP000701702">
    <property type="component" value="Unassembled WGS sequence"/>
</dbReference>
<dbReference type="EC" id="2.4.1.187" evidence="3"/>
<dbReference type="PANTHER" id="PTHR34136">
    <property type="match status" value="1"/>
</dbReference>
<accession>A0ABN7Y9B8</accession>
<proteinExistence type="predicted"/>
<reference evidence="3 4" key="1">
    <citation type="submission" date="2021-08" db="EMBL/GenBank/DDBJ databases">
        <authorList>
            <person name="Peeters C."/>
        </authorList>
    </citation>
    <scope>NUCLEOTIDE SEQUENCE [LARGE SCALE GENOMIC DNA]</scope>
    <source>
        <strain evidence="3 4">LMG 23994</strain>
    </source>
</reference>
<evidence type="ECO:0000313" key="4">
    <source>
        <dbReference type="Proteomes" id="UP000701702"/>
    </source>
</evidence>
<evidence type="ECO:0000256" key="1">
    <source>
        <dbReference type="ARBA" id="ARBA00022676"/>
    </source>
</evidence>
<sequence>MMKSTAGHRVLGAFINTLTWDDAIAGIHKWASVRESRYVCICNVHSVVTARFNRHFSRVIENADMATPDGAPVAWMLRRLGVPKQERINGPDLMLRYCRFAAEAGESIFLYGGRSETLQLLEQRLKRDFPSLKIAGMVSPPFRTLSVEEDQEIVDKINASGASTVWVSLGCPKQEQWMAEHRDRILAVMIGVGAAFDFHAGTLARAPGWMQRNGFEWLHRLCNDPARLWKRYLVTNTLFIGLAAVQLLRGIVSRHS</sequence>
<dbReference type="EMBL" id="CAJZAF010000006">
    <property type="protein sequence ID" value="CAG9168796.1"/>
    <property type="molecule type" value="Genomic_DNA"/>
</dbReference>
<evidence type="ECO:0000256" key="2">
    <source>
        <dbReference type="ARBA" id="ARBA00022679"/>
    </source>
</evidence>
<keyword evidence="4" id="KW-1185">Reference proteome</keyword>
<keyword evidence="1 3" id="KW-0328">Glycosyltransferase</keyword>
<organism evidence="3 4">
    <name type="scientific">Cupriavidus pinatubonensis</name>
    <dbReference type="NCBI Taxonomy" id="248026"/>
    <lineage>
        <taxon>Bacteria</taxon>
        <taxon>Pseudomonadati</taxon>
        <taxon>Pseudomonadota</taxon>
        <taxon>Betaproteobacteria</taxon>
        <taxon>Burkholderiales</taxon>
        <taxon>Burkholderiaceae</taxon>
        <taxon>Cupriavidus</taxon>
    </lineage>
</organism>
<keyword evidence="2 3" id="KW-0808">Transferase</keyword>
<dbReference type="NCBIfam" id="TIGR00696">
    <property type="entry name" value="wecG_tagA_cpsF"/>
    <property type="match status" value="1"/>
</dbReference>
<dbReference type="RefSeq" id="WP_224000905.1">
    <property type="nucleotide sequence ID" value="NZ_CAJZAF010000006.1"/>
</dbReference>
<name>A0ABN7Y9B8_9BURK</name>
<dbReference type="InterPro" id="IPR004629">
    <property type="entry name" value="WecG_TagA_CpsF"/>
</dbReference>
<comment type="caution">
    <text evidence="3">The sequence shown here is derived from an EMBL/GenBank/DDBJ whole genome shotgun (WGS) entry which is preliminary data.</text>
</comment>
<gene>
    <name evidence="3" type="ORF">LMG23994_01428</name>
</gene>
<dbReference type="PANTHER" id="PTHR34136:SF1">
    <property type="entry name" value="UDP-N-ACETYL-D-MANNOSAMINURONIC ACID TRANSFERASE"/>
    <property type="match status" value="1"/>
</dbReference>